<dbReference type="Pfam" id="PF14370">
    <property type="entry name" value="Topo_C_assoc"/>
    <property type="match status" value="1"/>
</dbReference>
<dbReference type="GO" id="GO:0003677">
    <property type="term" value="F:DNA binding"/>
    <property type="evidence" value="ECO:0007669"/>
    <property type="project" value="UniProtKB-UniRule"/>
</dbReference>
<dbReference type="GO" id="GO:0006265">
    <property type="term" value="P:DNA topological change"/>
    <property type="evidence" value="ECO:0007669"/>
    <property type="project" value="UniProtKB-UniRule"/>
</dbReference>
<dbReference type="PROSITE" id="PS52038">
    <property type="entry name" value="TOPO_IB_2"/>
    <property type="match status" value="1"/>
</dbReference>
<dbReference type="SUPFAM" id="SSF46596">
    <property type="entry name" value="Eukaryotic DNA topoisomerase I, dispensable insert domain"/>
    <property type="match status" value="1"/>
</dbReference>
<evidence type="ECO:0000256" key="7">
    <source>
        <dbReference type="ARBA" id="ARBA00023235"/>
    </source>
</evidence>
<evidence type="ECO:0000256" key="4">
    <source>
        <dbReference type="ARBA" id="ARBA00019632"/>
    </source>
</evidence>
<dbReference type="SMART" id="SM00435">
    <property type="entry name" value="TOPEUc"/>
    <property type="match status" value="1"/>
</dbReference>
<dbReference type="GO" id="GO:0003917">
    <property type="term" value="F:DNA topoisomerase type I (single strand cut, ATP-independent) activity"/>
    <property type="evidence" value="ECO:0007669"/>
    <property type="project" value="UniProtKB-UniRule"/>
</dbReference>
<dbReference type="InterPro" id="IPR008336">
    <property type="entry name" value="TopoI_DNA-bd_euk"/>
</dbReference>
<dbReference type="SUPFAM" id="SSF56349">
    <property type="entry name" value="DNA breaking-rejoining enzymes"/>
    <property type="match status" value="1"/>
</dbReference>
<evidence type="ECO:0000256" key="6">
    <source>
        <dbReference type="ARBA" id="ARBA00023125"/>
    </source>
</evidence>
<dbReference type="PRINTS" id="PR00416">
    <property type="entry name" value="EUTPISMRASEI"/>
</dbReference>
<dbReference type="InterPro" id="IPR013034">
    <property type="entry name" value="DNA_topo_DNA_db_N_dom1"/>
</dbReference>
<dbReference type="Gene3D" id="1.10.10.41">
    <property type="entry name" value="Yeast DNA topoisomerase - domain 1"/>
    <property type="match status" value="1"/>
</dbReference>
<dbReference type="InterPro" id="IPR014711">
    <property type="entry name" value="TopoI_cat_a-hlx-sub_euk"/>
</dbReference>
<reference evidence="13" key="1">
    <citation type="submission" date="2020-11" db="EMBL/GenBank/DDBJ databases">
        <authorList>
            <person name="Tran Van P."/>
        </authorList>
    </citation>
    <scope>NUCLEOTIDE SEQUENCE</scope>
</reference>
<evidence type="ECO:0000256" key="10">
    <source>
        <dbReference type="SAM" id="Coils"/>
    </source>
</evidence>
<dbReference type="GO" id="GO:0005730">
    <property type="term" value="C:nucleolus"/>
    <property type="evidence" value="ECO:0007669"/>
    <property type="project" value="TreeGrafter"/>
</dbReference>
<feature type="coiled-coil region" evidence="10">
    <location>
        <begin position="545"/>
        <end position="579"/>
    </location>
</feature>
<evidence type="ECO:0000313" key="13">
    <source>
        <dbReference type="EMBL" id="CAD7254208.1"/>
    </source>
</evidence>
<dbReference type="InterPro" id="IPR014727">
    <property type="entry name" value="TopoI_cat_a/b-sub_euk"/>
</dbReference>
<keyword evidence="10" id="KW-0175">Coiled coil</keyword>
<evidence type="ECO:0000313" key="14">
    <source>
        <dbReference type="Proteomes" id="UP000677054"/>
    </source>
</evidence>
<keyword evidence="6 9" id="KW-0238">DNA-binding</keyword>
<keyword evidence="5 9" id="KW-0799">Topoisomerase</keyword>
<dbReference type="GO" id="GO:0007059">
    <property type="term" value="P:chromosome segregation"/>
    <property type="evidence" value="ECO:0007669"/>
    <property type="project" value="TreeGrafter"/>
</dbReference>
<dbReference type="OrthoDB" id="47179at2759"/>
<dbReference type="Gene3D" id="2.170.11.10">
    <property type="entry name" value="DNA Topoisomerase I, domain 2"/>
    <property type="match status" value="1"/>
</dbReference>
<name>A0A7R9AHF7_9CRUS</name>
<dbReference type="Proteomes" id="UP000677054">
    <property type="component" value="Unassembled WGS sequence"/>
</dbReference>
<dbReference type="InterPro" id="IPR025834">
    <property type="entry name" value="TopoI_C_dom"/>
</dbReference>
<dbReference type="AlphaFoldDB" id="A0A7R9AHF7"/>
<dbReference type="Gene3D" id="1.10.132.10">
    <property type="match status" value="1"/>
</dbReference>
<dbReference type="PANTHER" id="PTHR10290">
    <property type="entry name" value="DNA TOPOISOMERASE I"/>
    <property type="match status" value="1"/>
</dbReference>
<sequence length="670" mass="78678">MVEEDKPDDDKEDEQVGEEESEEEEEQVNEEESEEEDEQVNEEESEEEEEQVNEEESEEEEEQVNEEESEEEEEQVDEEESEEEDEQVEEEECMMEQEGIDKGLGEEHKKKKRDNVNKWESLHHEGPLFAPTYEKLPENIKLIYDEEPMDLSLPAEEVATFYAKILDDDCTKDGTFNQNFFTDWKKVMTKEEQKIITNLKKCSFKAIHEHFLQMSREKKNMSNVEKQKLKKQKEDEMEKYGFCLIDDQRERIGNFKIEPPGLFRGRGEHPKRGKLKERIMPEDVIINCSQDTKIQPPPDHKWKKVVQNQKVTWLACWTDKITGRPKYVNLSPLAKLKMNKDKQKFDTARRLHKSIEKIREKYRKDMESEDAQVQQMGVAIYLIDQLALRVGNEKDPEEMADTVGCCTLRYEHIILTEETDNNKYKVKFNFIGKASIPYRNEVYVGKRVFQNLKSFMNRKQEGDKLFDRISVVGLNDYLKSLMDGLTAKVFRTYRASQTLQEKLDELTDGNAQVKEKFITHLEATLAVANLCNHQRSNPKINPKSIKALEKKVEEVKRAVQLAKNKLQCAKKAYDESKDMKNKVEVDKKRKVLRGLQVKLSILNVKTTRAKEGKEIATEVSKLYYLDPRITVAWCRKHRVPLAVIFNKTQRQKFRWAISTAGPNFRFDELD</sequence>
<dbReference type="InterPro" id="IPR051062">
    <property type="entry name" value="Topoisomerase_IB"/>
</dbReference>
<evidence type="ECO:0000259" key="12">
    <source>
        <dbReference type="SMART" id="SM00435"/>
    </source>
</evidence>
<feature type="compositionally biased region" description="Acidic residues" evidence="11">
    <location>
        <begin position="1"/>
        <end position="95"/>
    </location>
</feature>
<evidence type="ECO:0000256" key="8">
    <source>
        <dbReference type="ARBA" id="ARBA00033297"/>
    </source>
</evidence>
<keyword evidence="14" id="KW-1185">Reference proteome</keyword>
<dbReference type="EMBL" id="LR907823">
    <property type="protein sequence ID" value="CAD7254208.1"/>
    <property type="molecule type" value="Genomic_DNA"/>
</dbReference>
<dbReference type="SUPFAM" id="SSF56741">
    <property type="entry name" value="Eukaryotic DNA topoisomerase I, N-terminal DNA-binding fragment"/>
    <property type="match status" value="1"/>
</dbReference>
<proteinExistence type="inferred from homology"/>
<dbReference type="InterPro" id="IPR013500">
    <property type="entry name" value="TopoI_cat_euk"/>
</dbReference>
<feature type="compositionally biased region" description="Basic and acidic residues" evidence="11">
    <location>
        <begin position="99"/>
        <end position="111"/>
    </location>
</feature>
<organism evidence="13">
    <name type="scientific">Darwinula stevensoni</name>
    <dbReference type="NCBI Taxonomy" id="69355"/>
    <lineage>
        <taxon>Eukaryota</taxon>
        <taxon>Metazoa</taxon>
        <taxon>Ecdysozoa</taxon>
        <taxon>Arthropoda</taxon>
        <taxon>Crustacea</taxon>
        <taxon>Oligostraca</taxon>
        <taxon>Ostracoda</taxon>
        <taxon>Podocopa</taxon>
        <taxon>Podocopida</taxon>
        <taxon>Darwinulocopina</taxon>
        <taxon>Darwinuloidea</taxon>
        <taxon>Darwinulidae</taxon>
        <taxon>Darwinula</taxon>
    </lineage>
</organism>
<feature type="region of interest" description="Disordered" evidence="11">
    <location>
        <begin position="1"/>
        <end position="111"/>
    </location>
</feature>
<dbReference type="GO" id="GO:0005694">
    <property type="term" value="C:chromosome"/>
    <property type="evidence" value="ECO:0007669"/>
    <property type="project" value="InterPro"/>
</dbReference>
<dbReference type="GO" id="GO:0006260">
    <property type="term" value="P:DNA replication"/>
    <property type="evidence" value="ECO:0007669"/>
    <property type="project" value="TreeGrafter"/>
</dbReference>
<dbReference type="InterPro" id="IPR013030">
    <property type="entry name" value="DNA_topo_DNA_db_N_dom2"/>
</dbReference>
<evidence type="ECO:0000256" key="11">
    <source>
        <dbReference type="SAM" id="MobiDB-lite"/>
    </source>
</evidence>
<dbReference type="Pfam" id="PF02919">
    <property type="entry name" value="Topoisom_I_N"/>
    <property type="match status" value="1"/>
</dbReference>
<dbReference type="Pfam" id="PF01028">
    <property type="entry name" value="Topoisom_I"/>
    <property type="match status" value="1"/>
</dbReference>
<protein>
    <recommendedName>
        <fullName evidence="4">DNA topoisomerase 1</fullName>
        <ecNumber evidence="3">5.6.2.1</ecNumber>
    </recommendedName>
    <alternativeName>
        <fullName evidence="8">DNA topoisomerase I</fullName>
    </alternativeName>
</protein>
<dbReference type="EC" id="5.6.2.1" evidence="3"/>
<dbReference type="FunFam" id="1.10.10.41:FF:000001">
    <property type="entry name" value="DNA topoisomerase I"/>
    <property type="match status" value="1"/>
</dbReference>
<dbReference type="Gene3D" id="3.90.15.10">
    <property type="entry name" value="Topoisomerase I, Chain A, domain 3"/>
    <property type="match status" value="1"/>
</dbReference>
<evidence type="ECO:0000256" key="9">
    <source>
        <dbReference type="PROSITE-ProRule" id="PRU01382"/>
    </source>
</evidence>
<evidence type="ECO:0000256" key="2">
    <source>
        <dbReference type="ARBA" id="ARBA00006645"/>
    </source>
</evidence>
<dbReference type="InterPro" id="IPR001631">
    <property type="entry name" value="TopoI"/>
</dbReference>
<feature type="domain" description="DNA topoisomerase I eukaryotic-type" evidence="12">
    <location>
        <begin position="262"/>
        <end position="638"/>
    </location>
</feature>
<accession>A0A7R9AHF7</accession>
<feature type="active site" description="O-(3'-phospho-DNA)-tyrosine intermediate" evidence="9">
    <location>
        <position position="624"/>
    </location>
</feature>
<dbReference type="PANTHER" id="PTHR10290:SF3">
    <property type="entry name" value="DNA TOPOISOMERASE 1"/>
    <property type="match status" value="1"/>
</dbReference>
<dbReference type="InterPro" id="IPR036202">
    <property type="entry name" value="TopoI_DNA-bd_euk_N_sf"/>
</dbReference>
<evidence type="ECO:0000256" key="3">
    <source>
        <dbReference type="ARBA" id="ARBA00012891"/>
    </source>
</evidence>
<gene>
    <name evidence="13" type="ORF">DSTB1V02_LOCUS13954</name>
</gene>
<keyword evidence="7 9" id="KW-0413">Isomerase</keyword>
<evidence type="ECO:0000256" key="5">
    <source>
        <dbReference type="ARBA" id="ARBA00023029"/>
    </source>
</evidence>
<evidence type="ECO:0000256" key="1">
    <source>
        <dbReference type="ARBA" id="ARBA00000213"/>
    </source>
</evidence>
<comment type="similarity">
    <text evidence="2 9">Belongs to the type IB topoisomerase family.</text>
</comment>
<dbReference type="InterPro" id="IPR011010">
    <property type="entry name" value="DNA_brk_join_enz"/>
</dbReference>
<comment type="catalytic activity">
    <reaction evidence="1 9">
        <text>ATP-independent breakage of single-stranded DNA, followed by passage and rejoining.</text>
        <dbReference type="EC" id="5.6.2.1"/>
    </reaction>
</comment>
<dbReference type="EMBL" id="CAJPEV010008305">
    <property type="protein sequence ID" value="CAG0905218.1"/>
    <property type="molecule type" value="Genomic_DNA"/>
</dbReference>
<dbReference type="InterPro" id="IPR013499">
    <property type="entry name" value="TopoI_euk"/>
</dbReference>